<dbReference type="GO" id="GO:0000981">
    <property type="term" value="F:DNA-binding transcription factor activity, RNA polymerase II-specific"/>
    <property type="evidence" value="ECO:0007669"/>
    <property type="project" value="TreeGrafter"/>
</dbReference>
<evidence type="ECO:0000259" key="7">
    <source>
        <dbReference type="PROSITE" id="PS50039"/>
    </source>
</evidence>
<reference evidence="8" key="1">
    <citation type="submission" date="2021-01" db="EMBL/GenBank/DDBJ databases">
        <authorList>
            <person name="Kaushik A."/>
        </authorList>
    </citation>
    <scope>NUCLEOTIDE SEQUENCE</scope>
    <source>
        <strain evidence="8">AG2-2IIIB</strain>
    </source>
</reference>
<dbReference type="PANTHER" id="PTHR46078:SF2">
    <property type="entry name" value="FORK-HEAD DOMAIN-CONTAINING PROTEIN"/>
    <property type="match status" value="1"/>
</dbReference>
<dbReference type="PROSITE" id="PS50039">
    <property type="entry name" value="FORK_HEAD_3"/>
    <property type="match status" value="1"/>
</dbReference>
<dbReference type="Gene3D" id="1.10.10.10">
    <property type="entry name" value="Winged helix-like DNA-binding domain superfamily/Winged helix DNA-binding domain"/>
    <property type="match status" value="1"/>
</dbReference>
<keyword evidence="4 5" id="KW-0539">Nucleus</keyword>
<dbReference type="SUPFAM" id="SSF46785">
    <property type="entry name" value="Winged helix' DNA-binding domain"/>
    <property type="match status" value="1"/>
</dbReference>
<dbReference type="AlphaFoldDB" id="A0A8H3H7E5"/>
<dbReference type="InterPro" id="IPR030456">
    <property type="entry name" value="TF_fork_head_CS_2"/>
</dbReference>
<keyword evidence="3" id="KW-0804">Transcription</keyword>
<protein>
    <recommendedName>
        <fullName evidence="7">Fork-head domain-containing protein</fullName>
    </recommendedName>
</protein>
<dbReference type="InterPro" id="IPR036390">
    <property type="entry name" value="WH_DNA-bd_sf"/>
</dbReference>
<keyword evidence="2 5" id="KW-0238">DNA-binding</keyword>
<dbReference type="SMART" id="SM00339">
    <property type="entry name" value="FH"/>
    <property type="match status" value="1"/>
</dbReference>
<feature type="domain" description="Fork-head" evidence="7">
    <location>
        <begin position="81"/>
        <end position="176"/>
    </location>
</feature>
<evidence type="ECO:0000256" key="6">
    <source>
        <dbReference type="SAM" id="MobiDB-lite"/>
    </source>
</evidence>
<comment type="caution">
    <text evidence="8">The sequence shown here is derived from an EMBL/GenBank/DDBJ whole genome shotgun (WGS) entry which is preliminary data.</text>
</comment>
<dbReference type="InterPro" id="IPR045912">
    <property type="entry name" value="FOXJ2/3-like"/>
</dbReference>
<dbReference type="PROSITE" id="PS00658">
    <property type="entry name" value="FORK_HEAD_2"/>
    <property type="match status" value="1"/>
</dbReference>
<dbReference type="InterPro" id="IPR001766">
    <property type="entry name" value="Fork_head_dom"/>
</dbReference>
<evidence type="ECO:0000256" key="3">
    <source>
        <dbReference type="ARBA" id="ARBA00023163"/>
    </source>
</evidence>
<feature type="region of interest" description="Disordered" evidence="6">
    <location>
        <begin position="157"/>
        <end position="214"/>
    </location>
</feature>
<dbReference type="Proteomes" id="UP000663843">
    <property type="component" value="Unassembled WGS sequence"/>
</dbReference>
<dbReference type="GO" id="GO:0005634">
    <property type="term" value="C:nucleus"/>
    <property type="evidence" value="ECO:0007669"/>
    <property type="project" value="UniProtKB-SubCell"/>
</dbReference>
<evidence type="ECO:0000256" key="2">
    <source>
        <dbReference type="ARBA" id="ARBA00023125"/>
    </source>
</evidence>
<dbReference type="GO" id="GO:0000978">
    <property type="term" value="F:RNA polymerase II cis-regulatory region sequence-specific DNA binding"/>
    <property type="evidence" value="ECO:0007669"/>
    <property type="project" value="TreeGrafter"/>
</dbReference>
<dbReference type="PANTHER" id="PTHR46078">
    <property type="entry name" value="FORKHEAD BOX PROTEIN J2 FAMILY MEMBER"/>
    <property type="match status" value="1"/>
</dbReference>
<proteinExistence type="predicted"/>
<dbReference type="PRINTS" id="PR00053">
    <property type="entry name" value="FORKHEAD"/>
</dbReference>
<comment type="subcellular location">
    <subcellularLocation>
        <location evidence="5">Nucleus</location>
    </subcellularLocation>
</comment>
<evidence type="ECO:0000313" key="9">
    <source>
        <dbReference type="Proteomes" id="UP000663843"/>
    </source>
</evidence>
<dbReference type="InterPro" id="IPR036388">
    <property type="entry name" value="WH-like_DNA-bd_sf"/>
</dbReference>
<dbReference type="Pfam" id="PF00250">
    <property type="entry name" value="Forkhead"/>
    <property type="match status" value="1"/>
</dbReference>
<dbReference type="CDD" id="cd00059">
    <property type="entry name" value="FH_FOX"/>
    <property type="match status" value="1"/>
</dbReference>
<dbReference type="EMBL" id="CAJMWT010004315">
    <property type="protein sequence ID" value="CAE6488261.1"/>
    <property type="molecule type" value="Genomic_DNA"/>
</dbReference>
<name>A0A8H3H7E5_9AGAM</name>
<evidence type="ECO:0000313" key="8">
    <source>
        <dbReference type="EMBL" id="CAE6488261.1"/>
    </source>
</evidence>
<gene>
    <name evidence="8" type="ORF">RDB_LOCUS126099</name>
</gene>
<organism evidence="8 9">
    <name type="scientific">Rhizoctonia solani</name>
    <dbReference type="NCBI Taxonomy" id="456999"/>
    <lineage>
        <taxon>Eukaryota</taxon>
        <taxon>Fungi</taxon>
        <taxon>Dikarya</taxon>
        <taxon>Basidiomycota</taxon>
        <taxon>Agaricomycotina</taxon>
        <taxon>Agaricomycetes</taxon>
        <taxon>Cantharellales</taxon>
        <taxon>Ceratobasidiaceae</taxon>
        <taxon>Rhizoctonia</taxon>
    </lineage>
</organism>
<accession>A0A8H3H7E5</accession>
<feature type="compositionally biased region" description="Low complexity" evidence="6">
    <location>
        <begin position="197"/>
        <end position="206"/>
    </location>
</feature>
<evidence type="ECO:0000256" key="1">
    <source>
        <dbReference type="ARBA" id="ARBA00023015"/>
    </source>
</evidence>
<evidence type="ECO:0000256" key="4">
    <source>
        <dbReference type="ARBA" id="ARBA00023242"/>
    </source>
</evidence>
<feature type="compositionally biased region" description="Basic residues" evidence="6">
    <location>
        <begin position="165"/>
        <end position="176"/>
    </location>
</feature>
<sequence length="351" mass="39422">MDLASISRGGDPGVQICHELSTEQSADNLAESLSSAKTRRNIGDSRDGLHVDACFCISGQSETDPELAGLDALEDGRPGERPAYPFTTLIRYAIKGSPSGRLLLEDIYNAIQSRYPYFTTAPSGWKNSVRHTLSLMTCFEKVPRLLTEPGKGSYWTVNDSMPHAKPSRVRIRKRKTRTDDEGVSPGTPRSVPDAPHLELSGGESLSDSNQHQRLFPYDYSGSSARRHSSYVPRNVDDQLSRYNYKVDILHSYHDNSGGRWVRNGPLHAESEKEHPVPELGFPHGLQSIKSWQEVEHPEDSTTKEMAPEPINYRLMLMSDLEKMRDALGRRDDIDDEWCRVMVERIRGTGLV</sequence>
<evidence type="ECO:0000256" key="5">
    <source>
        <dbReference type="PROSITE-ProRule" id="PRU00089"/>
    </source>
</evidence>
<feature type="DNA-binding region" description="Fork-head" evidence="5">
    <location>
        <begin position="81"/>
        <end position="176"/>
    </location>
</feature>
<keyword evidence="1" id="KW-0805">Transcription regulation</keyword>